<dbReference type="GO" id="GO:0010005">
    <property type="term" value="C:cortical microtubule, transverse to long axis"/>
    <property type="evidence" value="ECO:0007669"/>
    <property type="project" value="TreeGrafter"/>
</dbReference>
<organism evidence="4 5">
    <name type="scientific">Clitoria ternatea</name>
    <name type="common">Butterfly pea</name>
    <dbReference type="NCBI Taxonomy" id="43366"/>
    <lineage>
        <taxon>Eukaryota</taxon>
        <taxon>Viridiplantae</taxon>
        <taxon>Streptophyta</taxon>
        <taxon>Embryophyta</taxon>
        <taxon>Tracheophyta</taxon>
        <taxon>Spermatophyta</taxon>
        <taxon>Magnoliopsida</taxon>
        <taxon>eudicotyledons</taxon>
        <taxon>Gunneridae</taxon>
        <taxon>Pentapetalae</taxon>
        <taxon>rosids</taxon>
        <taxon>fabids</taxon>
        <taxon>Fabales</taxon>
        <taxon>Fabaceae</taxon>
        <taxon>Papilionoideae</taxon>
        <taxon>50 kb inversion clade</taxon>
        <taxon>NPAAA clade</taxon>
        <taxon>indigoferoid/millettioid clade</taxon>
        <taxon>Phaseoleae</taxon>
        <taxon>Clitoria</taxon>
    </lineage>
</organism>
<comment type="caution">
    <text evidence="4">The sequence shown here is derived from an EMBL/GenBank/DDBJ whole genome shotgun (WGS) entry which is preliminary data.</text>
</comment>
<sequence length="100" mass="10484">MKCSNMSRGESSGGGHSSLHYLFGSDEKQPNQAPPPNTTLSLLPPYGTDINPPLAAPSPSTTQVVRSSHHLGNVLTDRPSTKVKSVPGGHSSLGYLFGDK</sequence>
<accession>A0AAN9KKP0</accession>
<dbReference type="PANTHER" id="PTHR33403">
    <property type="entry name" value="SPR1"/>
    <property type="match status" value="1"/>
</dbReference>
<keyword evidence="5" id="KW-1185">Reference proteome</keyword>
<dbReference type="AlphaFoldDB" id="A0AAN9KKP0"/>
<proteinExistence type="inferred from homology"/>
<evidence type="ECO:0000313" key="4">
    <source>
        <dbReference type="EMBL" id="KAK7318191.1"/>
    </source>
</evidence>
<gene>
    <name evidence="4" type="ORF">RJT34_02890</name>
</gene>
<evidence type="ECO:0000256" key="3">
    <source>
        <dbReference type="SAM" id="MobiDB-lite"/>
    </source>
</evidence>
<reference evidence="4 5" key="1">
    <citation type="submission" date="2024-01" db="EMBL/GenBank/DDBJ databases">
        <title>The genomes of 5 underutilized Papilionoideae crops provide insights into root nodulation and disease resistance.</title>
        <authorList>
            <person name="Yuan L."/>
        </authorList>
    </citation>
    <scope>NUCLEOTIDE SEQUENCE [LARGE SCALE GENOMIC DNA]</scope>
    <source>
        <strain evidence="4">LY-2023</strain>
        <tissue evidence="4">Leaf</tissue>
    </source>
</reference>
<comment type="similarity">
    <text evidence="1">Belongs to the SPIRAL1 family.</text>
</comment>
<keyword evidence="2" id="KW-0493">Microtubule</keyword>
<evidence type="ECO:0000313" key="5">
    <source>
        <dbReference type="Proteomes" id="UP001359559"/>
    </source>
</evidence>
<feature type="region of interest" description="Disordered" evidence="3">
    <location>
        <begin position="1"/>
        <end position="100"/>
    </location>
</feature>
<dbReference type="Proteomes" id="UP001359559">
    <property type="component" value="Unassembled WGS sequence"/>
</dbReference>
<evidence type="ECO:0000256" key="2">
    <source>
        <dbReference type="ARBA" id="ARBA00022701"/>
    </source>
</evidence>
<dbReference type="InterPro" id="IPR039613">
    <property type="entry name" value="SPR1/2/3/4/5"/>
</dbReference>
<protein>
    <submittedName>
        <fullName evidence="4">Uncharacterized protein</fullName>
    </submittedName>
</protein>
<name>A0AAN9KKP0_CLITE</name>
<dbReference type="GO" id="GO:0043622">
    <property type="term" value="P:cortical microtubule organization"/>
    <property type="evidence" value="ECO:0007669"/>
    <property type="project" value="InterPro"/>
</dbReference>
<dbReference type="EMBL" id="JAYKXN010000001">
    <property type="protein sequence ID" value="KAK7318191.1"/>
    <property type="molecule type" value="Genomic_DNA"/>
</dbReference>
<dbReference type="PANTHER" id="PTHR33403:SF19">
    <property type="entry name" value="PROTEIN SPIRAL1-LIKE 5"/>
    <property type="match status" value="1"/>
</dbReference>
<evidence type="ECO:0000256" key="1">
    <source>
        <dbReference type="ARBA" id="ARBA00009656"/>
    </source>
</evidence>